<comment type="caution">
    <text evidence="2">The sequence shown here is derived from an EMBL/GenBank/DDBJ whole genome shotgun (WGS) entry which is preliminary data.</text>
</comment>
<dbReference type="EMBL" id="CAXDID020000289">
    <property type="protein sequence ID" value="CAL6071107.1"/>
    <property type="molecule type" value="Genomic_DNA"/>
</dbReference>
<keyword evidence="1" id="KW-1133">Transmembrane helix</keyword>
<evidence type="ECO:0000313" key="4">
    <source>
        <dbReference type="Proteomes" id="UP001642409"/>
    </source>
</evidence>
<gene>
    <name evidence="2" type="ORF">HINF_LOCUS1146</name>
    <name evidence="3" type="ORF">HINF_LOCUS54985</name>
</gene>
<keyword evidence="1" id="KW-0472">Membrane</keyword>
<dbReference type="EMBL" id="CATOUU010000026">
    <property type="protein sequence ID" value="CAI9913501.1"/>
    <property type="molecule type" value="Genomic_DNA"/>
</dbReference>
<reference evidence="2" key="1">
    <citation type="submission" date="2023-06" db="EMBL/GenBank/DDBJ databases">
        <authorList>
            <person name="Kurt Z."/>
        </authorList>
    </citation>
    <scope>NUCLEOTIDE SEQUENCE</scope>
</reference>
<protein>
    <submittedName>
        <fullName evidence="3">Hypothetical_protein</fullName>
    </submittedName>
</protein>
<name>A0AA86N683_9EUKA</name>
<accession>A0AA86N683</accession>
<sequence length="196" mass="22465">MGHHHHHHHVNPATMTPAQLQSYNIHVQSRQVDPVRSFEKPTCWRVMSWVVPAMIALGLILIISFVSTYASFGLLIVGIIFLFYSVFMGLITAIQCCMMGSVRFYMCPCKMTQQELDALRTQCEQRRDQMLAMRMVPGYQMVPAGYQLVPIQQMQVIPTQQVQSQVVQQVQLQEERRVENPVVQTVNNTFDLPAVM</sequence>
<evidence type="ECO:0000313" key="3">
    <source>
        <dbReference type="EMBL" id="CAL6071107.1"/>
    </source>
</evidence>
<organism evidence="2">
    <name type="scientific">Hexamita inflata</name>
    <dbReference type="NCBI Taxonomy" id="28002"/>
    <lineage>
        <taxon>Eukaryota</taxon>
        <taxon>Metamonada</taxon>
        <taxon>Diplomonadida</taxon>
        <taxon>Hexamitidae</taxon>
        <taxon>Hexamitinae</taxon>
        <taxon>Hexamita</taxon>
    </lineage>
</organism>
<dbReference type="Proteomes" id="UP001642409">
    <property type="component" value="Unassembled WGS sequence"/>
</dbReference>
<proteinExistence type="predicted"/>
<keyword evidence="1" id="KW-0812">Transmembrane</keyword>
<feature type="transmembrane region" description="Helical" evidence="1">
    <location>
        <begin position="46"/>
        <end position="66"/>
    </location>
</feature>
<evidence type="ECO:0000256" key="1">
    <source>
        <dbReference type="SAM" id="Phobius"/>
    </source>
</evidence>
<evidence type="ECO:0000313" key="2">
    <source>
        <dbReference type="EMBL" id="CAI9913501.1"/>
    </source>
</evidence>
<keyword evidence="4" id="KW-1185">Reference proteome</keyword>
<dbReference type="AlphaFoldDB" id="A0AA86N683"/>
<reference evidence="3 4" key="2">
    <citation type="submission" date="2024-07" db="EMBL/GenBank/DDBJ databases">
        <authorList>
            <person name="Akdeniz Z."/>
        </authorList>
    </citation>
    <scope>NUCLEOTIDE SEQUENCE [LARGE SCALE GENOMIC DNA]</scope>
</reference>
<feature type="transmembrane region" description="Helical" evidence="1">
    <location>
        <begin position="72"/>
        <end position="94"/>
    </location>
</feature>